<accession>A0A2J4QKJ6</accession>
<protein>
    <recommendedName>
        <fullName evidence="4">HK97 gp10 family phage protein</fullName>
    </recommendedName>
</protein>
<evidence type="ECO:0008006" key="4">
    <source>
        <dbReference type="Google" id="ProtNLM"/>
    </source>
</evidence>
<dbReference type="NCBIfam" id="TIGR01725">
    <property type="entry name" value="phge_HK97_gp10"/>
    <property type="match status" value="1"/>
</dbReference>
<comment type="caution">
    <text evidence="2">The sequence shown here is derived from an EMBL/GenBank/DDBJ whole genome shotgun (WGS) entry which is preliminary data.</text>
</comment>
<feature type="non-terminal residue" evidence="2">
    <location>
        <position position="1"/>
    </location>
</feature>
<gene>
    <name evidence="2" type="ORF">CWN50_21875</name>
</gene>
<evidence type="ECO:0000256" key="1">
    <source>
        <dbReference type="SAM" id="MobiDB-lite"/>
    </source>
</evidence>
<feature type="region of interest" description="Disordered" evidence="1">
    <location>
        <begin position="18"/>
        <end position="45"/>
    </location>
</feature>
<reference evidence="2 3" key="1">
    <citation type="submission" date="2017-11" db="EMBL/GenBank/DDBJ databases">
        <authorList>
            <person name="Han C.G."/>
        </authorList>
    </citation>
    <scope>NUCLEOTIDE SEQUENCE [LARGE SCALE GENOMIC DNA]</scope>
    <source>
        <strain evidence="2 3">A11</strain>
    </source>
</reference>
<organism evidence="2 3">
    <name type="scientific">Klebsiella michiganensis</name>
    <dbReference type="NCBI Taxonomy" id="1134687"/>
    <lineage>
        <taxon>Bacteria</taxon>
        <taxon>Pseudomonadati</taxon>
        <taxon>Pseudomonadota</taxon>
        <taxon>Gammaproteobacteria</taxon>
        <taxon>Enterobacterales</taxon>
        <taxon>Enterobacteriaceae</taxon>
        <taxon>Klebsiella/Raoultella group</taxon>
        <taxon>Klebsiella</taxon>
    </lineage>
</organism>
<evidence type="ECO:0000313" key="2">
    <source>
        <dbReference type="EMBL" id="PLL31612.1"/>
    </source>
</evidence>
<reference evidence="2 3" key="2">
    <citation type="submission" date="2018-01" db="EMBL/GenBank/DDBJ databases">
        <title>Genomic study of Klebsiella pneumoniae.</title>
        <authorList>
            <person name="Yang Y."/>
            <person name="Bicalho R."/>
        </authorList>
    </citation>
    <scope>NUCLEOTIDE SEQUENCE [LARGE SCALE GENOMIC DNA]</scope>
    <source>
        <strain evidence="2 3">A11</strain>
    </source>
</reference>
<dbReference type="EMBL" id="PIDS01000871">
    <property type="protein sequence ID" value="PLL31612.1"/>
    <property type="molecule type" value="Genomic_DNA"/>
</dbReference>
<dbReference type="Proteomes" id="UP000234505">
    <property type="component" value="Unassembled WGS sequence"/>
</dbReference>
<dbReference type="InterPro" id="IPR010064">
    <property type="entry name" value="HK97-gp10_tail"/>
</dbReference>
<name>A0A2J4QKJ6_9ENTR</name>
<feature type="compositionally biased region" description="Polar residues" evidence="1">
    <location>
        <begin position="36"/>
        <end position="45"/>
    </location>
</feature>
<proteinExistence type="predicted"/>
<evidence type="ECO:0000313" key="3">
    <source>
        <dbReference type="Proteomes" id="UP000234505"/>
    </source>
</evidence>
<sequence length="100" mass="11155">PEQSGKLKKNVVVVTQKSRRRGEISSGVHIRGVNPRTGNSDNTMKASNKRNAFYWRFVELGTSTAPAHPFVRPAFDTRQEEAAQAAMDRMNKAIDEVLAK</sequence>
<dbReference type="AlphaFoldDB" id="A0A2J4QKJ6"/>